<evidence type="ECO:0000256" key="3">
    <source>
        <dbReference type="ARBA" id="ARBA00022553"/>
    </source>
</evidence>
<dbReference type="Proteomes" id="UP000504639">
    <property type="component" value="Chromosome 7"/>
</dbReference>
<evidence type="ECO:0000256" key="2">
    <source>
        <dbReference type="ARBA" id="ARBA00022490"/>
    </source>
</evidence>
<feature type="compositionally biased region" description="Low complexity" evidence="5">
    <location>
        <begin position="44"/>
        <end position="53"/>
    </location>
</feature>
<dbReference type="GO" id="GO:0007010">
    <property type="term" value="P:cytoskeleton organization"/>
    <property type="evidence" value="ECO:0007669"/>
    <property type="project" value="InterPro"/>
</dbReference>
<keyword evidence="3" id="KW-0597">Phosphoprotein</keyword>
<evidence type="ECO:0000313" key="7">
    <source>
        <dbReference type="Proteomes" id="UP000504639"/>
    </source>
</evidence>
<dbReference type="GeneID" id="116491110"/>
<dbReference type="SUPFAM" id="SSF57716">
    <property type="entry name" value="Glucocorticoid receptor-like (DNA-binding domain)"/>
    <property type="match status" value="1"/>
</dbReference>
<organism evidence="7 8">
    <name type="scientific">Aythya fuligula</name>
    <name type="common">Tufted duck</name>
    <name type="synonym">Anas fuligula</name>
    <dbReference type="NCBI Taxonomy" id="219594"/>
    <lineage>
        <taxon>Eukaryota</taxon>
        <taxon>Metazoa</taxon>
        <taxon>Chordata</taxon>
        <taxon>Craniata</taxon>
        <taxon>Vertebrata</taxon>
        <taxon>Euteleostomi</taxon>
        <taxon>Archelosauria</taxon>
        <taxon>Archosauria</taxon>
        <taxon>Dinosauria</taxon>
        <taxon>Saurischia</taxon>
        <taxon>Theropoda</taxon>
        <taxon>Coelurosauria</taxon>
        <taxon>Aves</taxon>
        <taxon>Neognathae</taxon>
        <taxon>Galloanserae</taxon>
        <taxon>Anseriformes</taxon>
        <taxon>Anatidae</taxon>
        <taxon>Aythyinae</taxon>
        <taxon>Aythya</taxon>
    </lineage>
</organism>
<dbReference type="InterPro" id="IPR051618">
    <property type="entry name" value="Actin-binding_LIM"/>
</dbReference>
<dbReference type="CTD" id="3983"/>
<evidence type="ECO:0000259" key="6">
    <source>
        <dbReference type="PROSITE" id="PS51089"/>
    </source>
</evidence>
<evidence type="ECO:0000256" key="1">
    <source>
        <dbReference type="ARBA" id="ARBA00004496"/>
    </source>
</evidence>
<feature type="region of interest" description="Disordered" evidence="5">
    <location>
        <begin position="1"/>
        <end position="53"/>
    </location>
</feature>
<feature type="region of interest" description="Disordered" evidence="5">
    <location>
        <begin position="315"/>
        <end position="346"/>
    </location>
</feature>
<dbReference type="InterPro" id="IPR032402">
    <property type="entry name" value="AbLIM_anchor"/>
</dbReference>
<dbReference type="RefSeq" id="XP_032046693.1">
    <property type="nucleotide sequence ID" value="XM_032190802.1"/>
</dbReference>
<dbReference type="FunFam" id="1.10.950.10:FF:000001">
    <property type="entry name" value="actin-binding LIM protein 1 isoform X2"/>
    <property type="match status" value="1"/>
</dbReference>
<feature type="compositionally biased region" description="Polar residues" evidence="5">
    <location>
        <begin position="107"/>
        <end position="118"/>
    </location>
</feature>
<dbReference type="GO" id="GO:0030032">
    <property type="term" value="P:lamellipodium assembly"/>
    <property type="evidence" value="ECO:0007669"/>
    <property type="project" value="TreeGrafter"/>
</dbReference>
<protein>
    <submittedName>
        <fullName evidence="8">Actin-binding LIM protein 1 isoform X10</fullName>
    </submittedName>
</protein>
<feature type="compositionally biased region" description="Basic and acidic residues" evidence="5">
    <location>
        <begin position="18"/>
        <end position="31"/>
    </location>
</feature>
<dbReference type="Pfam" id="PF16182">
    <property type="entry name" value="AbLIM_anchor"/>
    <property type="match status" value="1"/>
</dbReference>
<dbReference type="Pfam" id="PF02209">
    <property type="entry name" value="VHP"/>
    <property type="match status" value="1"/>
</dbReference>
<keyword evidence="2" id="KW-0963">Cytoplasm</keyword>
<keyword evidence="4" id="KW-0677">Repeat</keyword>
<dbReference type="GO" id="GO:0051015">
    <property type="term" value="F:actin filament binding"/>
    <property type="evidence" value="ECO:0007669"/>
    <property type="project" value="TreeGrafter"/>
</dbReference>
<evidence type="ECO:0000256" key="5">
    <source>
        <dbReference type="SAM" id="MobiDB-lite"/>
    </source>
</evidence>
<dbReference type="Gene3D" id="1.10.950.10">
    <property type="entry name" value="Villin headpiece domain"/>
    <property type="match status" value="1"/>
</dbReference>
<dbReference type="PANTHER" id="PTHR24213">
    <property type="entry name" value="ACTIN-BINDING LIM PROTEIN"/>
    <property type="match status" value="1"/>
</dbReference>
<proteinExistence type="predicted"/>
<dbReference type="PROSITE" id="PS51089">
    <property type="entry name" value="HP"/>
    <property type="match status" value="1"/>
</dbReference>
<dbReference type="SMART" id="SM00153">
    <property type="entry name" value="VHP"/>
    <property type="match status" value="1"/>
</dbReference>
<feature type="region of interest" description="Disordered" evidence="5">
    <location>
        <begin position="100"/>
        <end position="192"/>
    </location>
</feature>
<gene>
    <name evidence="8" type="primary">ABLIM1</name>
</gene>
<sequence>MFTEGEEMYLQGSTVWHPDCKQSTKTEEKLRPTRTSSESIYSRPGSSIPGSPGHTIYAKVDNEILDYKDLAAIPKVKAIYDIERPDLITYEPFYTSAYEDRQERQSLGESPRTLSPTPSAEGYQDVRDRMIHRSTSQGSINSPVYSRHSYTPTMSRSPQHFHRPGNEPSSGRNSPVPYRPDSRPLTPTYAQAPKHFHVPDQGVNIYRKPPIYKQHDAAALAAQSKSSEDIIKSSKFPAAHAPAPNEIPKIETDHWPGPPSLAAIGADMRRRSSGREEDDEELQRRRQLQEEQLMKLNSGLGQLILKEEMEKERSSLSASRYDSPAHASASKTSSLPGYGKNGLHRPVSTDFGQYNSYGDVSGGVRDFQSLPDGHVPGMRMDRGVSMPNMLEPKIFPYEMLMVTNRGRNKILKDVDRTRLERHLAPEVFQEIFGMTIQEFDKLPLWRRNDMKKKAKLF</sequence>
<evidence type="ECO:0000256" key="4">
    <source>
        <dbReference type="ARBA" id="ARBA00022737"/>
    </source>
</evidence>
<dbReference type="SUPFAM" id="SSF47050">
    <property type="entry name" value="VHP, Villin headpiece domain"/>
    <property type="match status" value="1"/>
</dbReference>
<dbReference type="GO" id="GO:0060271">
    <property type="term" value="P:cilium assembly"/>
    <property type="evidence" value="ECO:0007669"/>
    <property type="project" value="TreeGrafter"/>
</dbReference>
<dbReference type="AlphaFoldDB" id="A0A6J3DB13"/>
<dbReference type="InterPro" id="IPR036886">
    <property type="entry name" value="Villin_headpiece_dom_sf"/>
</dbReference>
<accession>A0A6J3DB13</accession>
<comment type="subcellular location">
    <subcellularLocation>
        <location evidence="1">Cytoplasm</location>
    </subcellularLocation>
</comment>
<feature type="domain" description="HP" evidence="6">
    <location>
        <begin position="389"/>
        <end position="457"/>
    </location>
</feature>
<dbReference type="GO" id="GO:0001725">
    <property type="term" value="C:stress fiber"/>
    <property type="evidence" value="ECO:0007669"/>
    <property type="project" value="TreeGrafter"/>
</dbReference>
<dbReference type="GO" id="GO:0005737">
    <property type="term" value="C:cytoplasm"/>
    <property type="evidence" value="ECO:0007669"/>
    <property type="project" value="UniProtKB-SubCell"/>
</dbReference>
<dbReference type="PANTHER" id="PTHR24213:SF18">
    <property type="entry name" value="ACTIN-BINDING LIM PROTEIN 1"/>
    <property type="match status" value="1"/>
</dbReference>
<evidence type="ECO:0000313" key="8">
    <source>
        <dbReference type="RefSeq" id="XP_032046693.1"/>
    </source>
</evidence>
<feature type="region of interest" description="Disordered" evidence="5">
    <location>
        <begin position="263"/>
        <end position="286"/>
    </location>
</feature>
<name>A0A6J3DB13_AYTFU</name>
<keyword evidence="7" id="KW-1185">Reference proteome</keyword>
<feature type="compositionally biased region" description="Polar residues" evidence="5">
    <location>
        <begin position="133"/>
        <end position="158"/>
    </location>
</feature>
<dbReference type="InterPro" id="IPR003128">
    <property type="entry name" value="Villin_headpiece"/>
</dbReference>
<reference evidence="8" key="1">
    <citation type="submission" date="2025-08" db="UniProtKB">
        <authorList>
            <consortium name="RefSeq"/>
        </authorList>
    </citation>
    <scope>IDENTIFICATION</scope>
    <source>
        <tissue evidence="8">Lung</tissue>
    </source>
</reference>